<dbReference type="PROSITE" id="PS01124">
    <property type="entry name" value="HTH_ARAC_FAMILY_2"/>
    <property type="match status" value="1"/>
</dbReference>
<keyword evidence="2" id="KW-0238">DNA-binding</keyword>
<proteinExistence type="predicted"/>
<evidence type="ECO:0000256" key="1">
    <source>
        <dbReference type="ARBA" id="ARBA00023015"/>
    </source>
</evidence>
<reference evidence="5" key="1">
    <citation type="submission" date="2021-06" db="EMBL/GenBank/DDBJ databases">
        <authorList>
            <person name="Criscuolo A."/>
        </authorList>
    </citation>
    <scope>NUCLEOTIDE SEQUENCE</scope>
    <source>
        <strain evidence="5">CIP111600</strain>
    </source>
</reference>
<name>A0A916JXP4_9BACL</name>
<dbReference type="GO" id="GO:0003700">
    <property type="term" value="F:DNA-binding transcription factor activity"/>
    <property type="evidence" value="ECO:0007669"/>
    <property type="project" value="InterPro"/>
</dbReference>
<sequence length="277" mass="33037">MRHEFFERFFPKIVDVLLREEPFWLEYRYAVDRKPTNRYNFTFVSSGHGTVGLNGTLYELSAGAVYHLAPGEHLQITTTPEAPLRYYSVQFIHHPVEWEGMQLKLGQQPQPLPFERSFSLLGEMEAMQERMKRLIDVWDGKEAGFEWIVRLHFLNLLQWLCDWLDSKLQHEDQTARLIMDSMQYIREHHTQQLEREKLARMASLSPSYYSKMFKRYSGYTPMEYMNKVRLDQAKQLLRSSREPISKIAREVGFQDPLYFTRLFAREIGMSPRHFRNG</sequence>
<dbReference type="SMART" id="SM00342">
    <property type="entry name" value="HTH_ARAC"/>
    <property type="match status" value="1"/>
</dbReference>
<organism evidence="5 6">
    <name type="scientific">Paenibacillus solanacearum</name>
    <dbReference type="NCBI Taxonomy" id="2048548"/>
    <lineage>
        <taxon>Bacteria</taxon>
        <taxon>Bacillati</taxon>
        <taxon>Bacillota</taxon>
        <taxon>Bacilli</taxon>
        <taxon>Bacillales</taxon>
        <taxon>Paenibacillaceae</taxon>
        <taxon>Paenibacillus</taxon>
    </lineage>
</organism>
<evidence type="ECO:0000256" key="2">
    <source>
        <dbReference type="ARBA" id="ARBA00023125"/>
    </source>
</evidence>
<evidence type="ECO:0000259" key="4">
    <source>
        <dbReference type="PROSITE" id="PS01124"/>
    </source>
</evidence>
<feature type="domain" description="HTH araC/xylS-type" evidence="4">
    <location>
        <begin position="179"/>
        <end position="277"/>
    </location>
</feature>
<dbReference type="PANTHER" id="PTHR43280">
    <property type="entry name" value="ARAC-FAMILY TRANSCRIPTIONAL REGULATOR"/>
    <property type="match status" value="1"/>
</dbReference>
<protein>
    <submittedName>
        <fullName evidence="5">HTH-type transcriptional activator RhaS</fullName>
    </submittedName>
</protein>
<keyword evidence="1" id="KW-0805">Transcription regulation</keyword>
<dbReference type="EMBL" id="CAJVAS010000003">
    <property type="protein sequence ID" value="CAG7608789.1"/>
    <property type="molecule type" value="Genomic_DNA"/>
</dbReference>
<dbReference type="GO" id="GO:0043565">
    <property type="term" value="F:sequence-specific DNA binding"/>
    <property type="evidence" value="ECO:0007669"/>
    <property type="project" value="InterPro"/>
</dbReference>
<evidence type="ECO:0000313" key="6">
    <source>
        <dbReference type="Proteomes" id="UP000693672"/>
    </source>
</evidence>
<dbReference type="PROSITE" id="PS00041">
    <property type="entry name" value="HTH_ARAC_FAMILY_1"/>
    <property type="match status" value="1"/>
</dbReference>
<dbReference type="RefSeq" id="WP_218090917.1">
    <property type="nucleotide sequence ID" value="NZ_CAJVAS010000003.1"/>
</dbReference>
<dbReference type="PANTHER" id="PTHR43280:SF30">
    <property type="entry name" value="MMSAB OPERON REGULATORY PROTEIN"/>
    <property type="match status" value="1"/>
</dbReference>
<dbReference type="Proteomes" id="UP000693672">
    <property type="component" value="Unassembled WGS sequence"/>
</dbReference>
<dbReference type="AlphaFoldDB" id="A0A916JXP4"/>
<accession>A0A916JXP4</accession>
<keyword evidence="6" id="KW-1185">Reference proteome</keyword>
<gene>
    <name evidence="5" type="primary">rhaS_7</name>
    <name evidence="5" type="ORF">PAESOLCIP111_01099</name>
</gene>
<evidence type="ECO:0000313" key="5">
    <source>
        <dbReference type="EMBL" id="CAG7608789.1"/>
    </source>
</evidence>
<comment type="caution">
    <text evidence="5">The sequence shown here is derived from an EMBL/GenBank/DDBJ whole genome shotgun (WGS) entry which is preliminary data.</text>
</comment>
<dbReference type="InterPro" id="IPR018062">
    <property type="entry name" value="HTH_AraC-typ_CS"/>
</dbReference>
<evidence type="ECO:0000256" key="3">
    <source>
        <dbReference type="ARBA" id="ARBA00023163"/>
    </source>
</evidence>
<keyword evidence="3" id="KW-0804">Transcription</keyword>
<dbReference type="InterPro" id="IPR018060">
    <property type="entry name" value="HTH_AraC"/>
</dbReference>
<dbReference type="Pfam" id="PF12833">
    <property type="entry name" value="HTH_18"/>
    <property type="match status" value="1"/>
</dbReference>